<feature type="transmembrane region" description="Helical" evidence="9">
    <location>
        <begin position="50"/>
        <end position="68"/>
    </location>
</feature>
<dbReference type="EMBL" id="BOMI01000058">
    <property type="protein sequence ID" value="GID74378.1"/>
    <property type="molecule type" value="Genomic_DNA"/>
</dbReference>
<dbReference type="InterPro" id="IPR055558">
    <property type="entry name" value="DUF7134"/>
</dbReference>
<dbReference type="PANTHER" id="PTHR24421:SF10">
    <property type="entry name" value="NITRATE_NITRITE SENSOR PROTEIN NARQ"/>
    <property type="match status" value="1"/>
</dbReference>
<keyword evidence="3" id="KW-0597">Phosphoprotein</keyword>
<feature type="transmembrane region" description="Helical" evidence="9">
    <location>
        <begin position="123"/>
        <end position="143"/>
    </location>
</feature>
<keyword evidence="6 11" id="KW-0418">Kinase</keyword>
<reference evidence="11 12" key="1">
    <citation type="submission" date="2021-01" db="EMBL/GenBank/DDBJ databases">
        <title>Whole genome shotgun sequence of Actinoplanes deccanensis NBRC 13994.</title>
        <authorList>
            <person name="Komaki H."/>
            <person name="Tamura T."/>
        </authorList>
    </citation>
    <scope>NUCLEOTIDE SEQUENCE [LARGE SCALE GENOMIC DNA]</scope>
    <source>
        <strain evidence="11 12">NBRC 13994</strain>
    </source>
</reference>
<dbReference type="Gene3D" id="3.30.565.10">
    <property type="entry name" value="Histidine kinase-like ATPase, C-terminal domain"/>
    <property type="match status" value="1"/>
</dbReference>
<keyword evidence="9" id="KW-1133">Transmembrane helix</keyword>
<organism evidence="11 12">
    <name type="scientific">Paractinoplanes deccanensis</name>
    <dbReference type="NCBI Taxonomy" id="113561"/>
    <lineage>
        <taxon>Bacteria</taxon>
        <taxon>Bacillati</taxon>
        <taxon>Actinomycetota</taxon>
        <taxon>Actinomycetes</taxon>
        <taxon>Micromonosporales</taxon>
        <taxon>Micromonosporaceae</taxon>
        <taxon>Paractinoplanes</taxon>
    </lineage>
</organism>
<dbReference type="Proteomes" id="UP000609879">
    <property type="component" value="Unassembled WGS sequence"/>
</dbReference>
<keyword evidence="4" id="KW-0808">Transferase</keyword>
<evidence type="ECO:0000256" key="2">
    <source>
        <dbReference type="ARBA" id="ARBA00012438"/>
    </source>
</evidence>
<comment type="catalytic activity">
    <reaction evidence="1">
        <text>ATP + protein L-histidine = ADP + protein N-phospho-L-histidine.</text>
        <dbReference type="EC" id="2.7.13.3"/>
    </reaction>
</comment>
<dbReference type="InterPro" id="IPR003594">
    <property type="entry name" value="HATPase_dom"/>
</dbReference>
<evidence type="ECO:0000313" key="11">
    <source>
        <dbReference type="EMBL" id="GID74378.1"/>
    </source>
</evidence>
<keyword evidence="8" id="KW-0902">Two-component regulatory system</keyword>
<sequence>MDVALASAAWLICWAAAIEATGFHEPVSLTVLTVVLLGAPLLVRRQWPIAGTLVISVTASLALAVGIVPDYASTGPLVAVAAMLYTVGVHVPKRRSVQTALVTTFILLVGTVIADVSSDGPGIAGTAFAALVCAASWVLGWTLRERHRQAELSAARATERAVTEERLRIAREMHDVIGHSLSLIAVKAAVANHVAEKRPEELPAALAVIEATSRQALEELRRSVGELRTEADFAAPRALGDLSHLVDRAASAGVAVSLDVRGGEDAPESVVLAAYRIVQESLTNVVRHAAPASCRVDVAAVDGQLRIEVADDGNRRSGPSRDGMGIAGMRERVTAHGGSFSAGPCPGGGFAVVATLPYGGAL</sequence>
<comment type="caution">
    <text evidence="11">The sequence shown here is derived from an EMBL/GenBank/DDBJ whole genome shotgun (WGS) entry which is preliminary data.</text>
</comment>
<evidence type="ECO:0000256" key="7">
    <source>
        <dbReference type="ARBA" id="ARBA00022840"/>
    </source>
</evidence>
<dbReference type="SUPFAM" id="SSF55874">
    <property type="entry name" value="ATPase domain of HSP90 chaperone/DNA topoisomerase II/histidine kinase"/>
    <property type="match status" value="1"/>
</dbReference>
<feature type="domain" description="Histidine kinase/HSP90-like ATPase" evidence="10">
    <location>
        <begin position="269"/>
        <end position="360"/>
    </location>
</feature>
<dbReference type="InterPro" id="IPR036890">
    <property type="entry name" value="HATPase_C_sf"/>
</dbReference>
<dbReference type="Pfam" id="PF02518">
    <property type="entry name" value="HATPase_c"/>
    <property type="match status" value="1"/>
</dbReference>
<dbReference type="Gene3D" id="1.20.5.1930">
    <property type="match status" value="1"/>
</dbReference>
<keyword evidence="9" id="KW-0812">Transmembrane</keyword>
<dbReference type="PANTHER" id="PTHR24421">
    <property type="entry name" value="NITRATE/NITRITE SENSOR PROTEIN NARX-RELATED"/>
    <property type="match status" value="1"/>
</dbReference>
<dbReference type="InterPro" id="IPR011712">
    <property type="entry name" value="Sig_transdc_His_kin_sub3_dim/P"/>
</dbReference>
<evidence type="ECO:0000256" key="4">
    <source>
        <dbReference type="ARBA" id="ARBA00022679"/>
    </source>
</evidence>
<dbReference type="CDD" id="cd16917">
    <property type="entry name" value="HATPase_UhpB-NarQ-NarX-like"/>
    <property type="match status" value="1"/>
</dbReference>
<proteinExistence type="predicted"/>
<evidence type="ECO:0000313" key="12">
    <source>
        <dbReference type="Proteomes" id="UP000609879"/>
    </source>
</evidence>
<feature type="transmembrane region" description="Helical" evidence="9">
    <location>
        <begin position="74"/>
        <end position="92"/>
    </location>
</feature>
<keyword evidence="12" id="KW-1185">Reference proteome</keyword>
<evidence type="ECO:0000256" key="3">
    <source>
        <dbReference type="ARBA" id="ARBA00022553"/>
    </source>
</evidence>
<evidence type="ECO:0000256" key="5">
    <source>
        <dbReference type="ARBA" id="ARBA00022741"/>
    </source>
</evidence>
<gene>
    <name evidence="11" type="ORF">Ade02nite_30190</name>
</gene>
<name>A0ABQ3Y307_9ACTN</name>
<dbReference type="Pfam" id="PF07730">
    <property type="entry name" value="HisKA_3"/>
    <property type="match status" value="1"/>
</dbReference>
<dbReference type="InterPro" id="IPR050482">
    <property type="entry name" value="Sensor_HK_TwoCompSys"/>
</dbReference>
<evidence type="ECO:0000256" key="6">
    <source>
        <dbReference type="ARBA" id="ARBA00022777"/>
    </source>
</evidence>
<evidence type="ECO:0000256" key="1">
    <source>
        <dbReference type="ARBA" id="ARBA00000085"/>
    </source>
</evidence>
<feature type="transmembrane region" description="Helical" evidence="9">
    <location>
        <begin position="99"/>
        <end position="117"/>
    </location>
</feature>
<dbReference type="Pfam" id="PF23539">
    <property type="entry name" value="DUF7134"/>
    <property type="match status" value="1"/>
</dbReference>
<protein>
    <recommendedName>
        <fullName evidence="2">histidine kinase</fullName>
        <ecNumber evidence="2">2.7.13.3</ecNumber>
    </recommendedName>
</protein>
<feature type="transmembrane region" description="Helical" evidence="9">
    <location>
        <begin position="27"/>
        <end position="43"/>
    </location>
</feature>
<keyword evidence="5" id="KW-0547">Nucleotide-binding</keyword>
<evidence type="ECO:0000259" key="10">
    <source>
        <dbReference type="SMART" id="SM00387"/>
    </source>
</evidence>
<keyword evidence="7" id="KW-0067">ATP-binding</keyword>
<dbReference type="EC" id="2.7.13.3" evidence="2"/>
<dbReference type="SMART" id="SM00387">
    <property type="entry name" value="HATPase_c"/>
    <property type="match status" value="1"/>
</dbReference>
<accession>A0ABQ3Y307</accession>
<keyword evidence="9" id="KW-0472">Membrane</keyword>
<evidence type="ECO:0000256" key="8">
    <source>
        <dbReference type="ARBA" id="ARBA00023012"/>
    </source>
</evidence>
<dbReference type="GO" id="GO:0016301">
    <property type="term" value="F:kinase activity"/>
    <property type="evidence" value="ECO:0007669"/>
    <property type="project" value="UniProtKB-KW"/>
</dbReference>
<evidence type="ECO:0000256" key="9">
    <source>
        <dbReference type="SAM" id="Phobius"/>
    </source>
</evidence>